<evidence type="ECO:0000313" key="2">
    <source>
        <dbReference type="EMBL" id="OAG29310.1"/>
    </source>
</evidence>
<dbReference type="Proteomes" id="UP000185944">
    <property type="component" value="Unassembled WGS sequence"/>
</dbReference>
<protein>
    <submittedName>
        <fullName evidence="2">Uncharacterized protein</fullName>
    </submittedName>
</protein>
<comment type="caution">
    <text evidence="2">The sequence shown here is derived from an EMBL/GenBank/DDBJ whole genome shotgun (WGS) entry which is preliminary data.</text>
</comment>
<dbReference type="EMBL" id="LTDL01000041">
    <property type="protein sequence ID" value="OAG29310.1"/>
    <property type="molecule type" value="Genomic_DNA"/>
</dbReference>
<organism evidence="2 3">
    <name type="scientific">Nematocida displodere</name>
    <dbReference type="NCBI Taxonomy" id="1805483"/>
    <lineage>
        <taxon>Eukaryota</taxon>
        <taxon>Fungi</taxon>
        <taxon>Fungi incertae sedis</taxon>
        <taxon>Microsporidia</taxon>
        <taxon>Nematocida</taxon>
    </lineage>
</organism>
<dbReference type="OrthoDB" id="2187114at2759"/>
<feature type="region of interest" description="Disordered" evidence="1">
    <location>
        <begin position="1"/>
        <end position="91"/>
    </location>
</feature>
<evidence type="ECO:0000313" key="3">
    <source>
        <dbReference type="Proteomes" id="UP000185944"/>
    </source>
</evidence>
<accession>A0A177ED44</accession>
<evidence type="ECO:0000256" key="1">
    <source>
        <dbReference type="SAM" id="MobiDB-lite"/>
    </source>
</evidence>
<name>A0A177ED44_9MICR</name>
<feature type="compositionally biased region" description="Pro residues" evidence="1">
    <location>
        <begin position="56"/>
        <end position="88"/>
    </location>
</feature>
<feature type="compositionally biased region" description="Basic residues" evidence="1">
    <location>
        <begin position="35"/>
        <end position="46"/>
    </location>
</feature>
<reference evidence="2 3" key="1">
    <citation type="submission" date="2016-02" db="EMBL/GenBank/DDBJ databases">
        <title>Discovery of a natural microsporidian pathogen with a broad tissue tropism in Caenorhabditis elegans.</title>
        <authorList>
            <person name="Luallen R.J."/>
            <person name="Reinke A.W."/>
            <person name="Tong L."/>
            <person name="Botts M.R."/>
            <person name="Felix M.-A."/>
            <person name="Troemel E.R."/>
        </authorList>
    </citation>
    <scope>NUCLEOTIDE SEQUENCE [LARGE SCALE GENOMIC DNA]</scope>
    <source>
        <strain evidence="2 3">JUm2807</strain>
    </source>
</reference>
<feature type="compositionally biased region" description="Basic and acidic residues" evidence="1">
    <location>
        <begin position="10"/>
        <end position="28"/>
    </location>
</feature>
<proteinExistence type="predicted"/>
<gene>
    <name evidence="2" type="ORF">NEDG_01383</name>
</gene>
<dbReference type="VEuPathDB" id="MicrosporidiaDB:NEDG_01383"/>
<dbReference type="RefSeq" id="XP_067543989.1">
    <property type="nucleotide sequence ID" value="XM_067688801.1"/>
</dbReference>
<keyword evidence="3" id="KW-1185">Reference proteome</keyword>
<dbReference type="AlphaFoldDB" id="A0A177ED44"/>
<sequence>MHPLKKPKIKHETKAREKEEAGEGKGEGLENAWGHGRRSAAPKAPRRAALSRTLPSTPPKPEPAPKTAPKPAPSPKTAPKPAPVPILQPIPKLASPKPALLPVKQVVKPKRTQSVGAHSVSMPEELIQSARGLPEMLDVLYNQEVETKYLSVIETLLLRMESPECEKVWLYGPRKVTNHILSIVSNVSVRQIELFKTRTKYVNTNIYLFDLSTSNASVTKALLYRILEQENPFEQFGNKFVFQIPTITDLGKLDKRIISRMSGIRIFTRELKEADYMRVFSRVVEALKAAPEEDSPQPFEWDIIDEGLEKFVANAYMISNTFESISLRFYKFLYQIQEPSPYTLLNSVHMIILLASTVKRVTFSSVYEEFERRTTALSMFKNTEKAVIFRRLTDLVELGLMSRGHFIYDKNELEEEIVSRSEVFLKVMLERIKKHWK</sequence>
<dbReference type="GeneID" id="93647733"/>
<dbReference type="STRING" id="1805483.A0A177ED44"/>